<dbReference type="RefSeq" id="WP_146394680.1">
    <property type="nucleotide sequence ID" value="NZ_SJPJ01000001.1"/>
</dbReference>
<dbReference type="EMBL" id="SJPJ01000001">
    <property type="protein sequence ID" value="TWT79463.1"/>
    <property type="molecule type" value="Genomic_DNA"/>
</dbReference>
<comment type="caution">
    <text evidence="1">The sequence shown here is derived from an EMBL/GenBank/DDBJ whole genome shotgun (WGS) entry which is preliminary data.</text>
</comment>
<dbReference type="AlphaFoldDB" id="A0A5C5YY97"/>
<protein>
    <submittedName>
        <fullName evidence="1">Uncharacterized protein</fullName>
    </submittedName>
</protein>
<reference evidence="1 2" key="1">
    <citation type="submission" date="2019-02" db="EMBL/GenBank/DDBJ databases">
        <title>Deep-cultivation of Planctomycetes and their phenomic and genomic characterization uncovers novel biology.</title>
        <authorList>
            <person name="Wiegand S."/>
            <person name="Jogler M."/>
            <person name="Boedeker C."/>
            <person name="Pinto D."/>
            <person name="Vollmers J."/>
            <person name="Rivas-Marin E."/>
            <person name="Kohn T."/>
            <person name="Peeters S.H."/>
            <person name="Heuer A."/>
            <person name="Rast P."/>
            <person name="Oberbeckmann S."/>
            <person name="Bunk B."/>
            <person name="Jeske O."/>
            <person name="Meyerdierks A."/>
            <person name="Storesund J.E."/>
            <person name="Kallscheuer N."/>
            <person name="Luecker S."/>
            <person name="Lage O.M."/>
            <person name="Pohl T."/>
            <person name="Merkel B.J."/>
            <person name="Hornburger P."/>
            <person name="Mueller R.-W."/>
            <person name="Bruemmer F."/>
            <person name="Labrenz M."/>
            <person name="Spormann A.M."/>
            <person name="Op Den Camp H."/>
            <person name="Overmann J."/>
            <person name="Amann R."/>
            <person name="Jetten M.S.M."/>
            <person name="Mascher T."/>
            <person name="Medema M.H."/>
            <person name="Devos D.P."/>
            <person name="Kaster A.-K."/>
            <person name="Ovreas L."/>
            <person name="Rohde M."/>
            <person name="Galperin M.Y."/>
            <person name="Jogler C."/>
        </authorList>
    </citation>
    <scope>NUCLEOTIDE SEQUENCE [LARGE SCALE GENOMIC DNA]</scope>
    <source>
        <strain evidence="1 2">CA13</strain>
    </source>
</reference>
<name>A0A5C5YY97_9BACT</name>
<sequence>MANREELNWTDRHRGNHVLAIGEYANRIRSVVLFFLLFVAAFLPSLAAESQTTKGISRRVTLDGPGNSGAIPCDVVQVLDPGGNLREYFMDVDSVVCADAKCEIVTVRIHFDPLGNYLQYEIPSGGNLTKWGHQPFSRADHNRLHQILLDPYSQLKSIGWDQITMPKSAATGSDASDGISGATMLSKKSVVVVGAAYTCCTLWHWSHGEVENVIRNMTADACGKQDLIQYLRSGREKYVVFAANQLQMQRRFDTETLSAVVQIMRQGDAKLVDSALEYLEKASAESGIDFFFRCSVEESLLTDSTKRVRFLEALRDSTQKFPAGYLDQFSGWLGRADSYYEVHLLLSLLEQQSPPTDEAVNEAILLLRSRNSLVVRRSYKYLNSMELTASQQRKFDSFEQ</sequence>
<evidence type="ECO:0000313" key="1">
    <source>
        <dbReference type="EMBL" id="TWT79463.1"/>
    </source>
</evidence>
<accession>A0A5C5YY97</accession>
<proteinExistence type="predicted"/>
<organism evidence="1 2">
    <name type="scientific">Novipirellula herctigrandis</name>
    <dbReference type="NCBI Taxonomy" id="2527986"/>
    <lineage>
        <taxon>Bacteria</taxon>
        <taxon>Pseudomonadati</taxon>
        <taxon>Planctomycetota</taxon>
        <taxon>Planctomycetia</taxon>
        <taxon>Pirellulales</taxon>
        <taxon>Pirellulaceae</taxon>
        <taxon>Novipirellula</taxon>
    </lineage>
</organism>
<dbReference type="Proteomes" id="UP000315010">
    <property type="component" value="Unassembled WGS sequence"/>
</dbReference>
<keyword evidence="2" id="KW-1185">Reference proteome</keyword>
<gene>
    <name evidence="1" type="ORF">CA13_08640</name>
</gene>
<dbReference type="OrthoDB" id="6400902at2"/>
<evidence type="ECO:0000313" key="2">
    <source>
        <dbReference type="Proteomes" id="UP000315010"/>
    </source>
</evidence>